<dbReference type="Proteomes" id="UP000629468">
    <property type="component" value="Unassembled WGS sequence"/>
</dbReference>
<name>A0A8H7KI36_AGABI</name>
<dbReference type="AlphaFoldDB" id="A0A8H7KI36"/>
<protein>
    <submittedName>
        <fullName evidence="2">Uncharacterized protein</fullName>
    </submittedName>
</protein>
<evidence type="ECO:0000313" key="2">
    <source>
        <dbReference type="EMBL" id="KAF7777801.1"/>
    </source>
</evidence>
<dbReference type="EMBL" id="JABXXO010000005">
    <property type="protein sequence ID" value="KAF7777801.1"/>
    <property type="molecule type" value="Genomic_DNA"/>
</dbReference>
<sequence length="191" mass="20256">MNSSAYMTSSDSSSSSSSSLSESSHKSKLSSSNVLSSTLAFDGVGGVTINFILIPPCMLSLPTITGFDGDTEIISFLNDSEALYGIPVPSGIMKKDDARVSGSLPPLSEVYQTRGVNSVTRGGREQTNAIIAAARSSMVIKIARRNNVTDHDALAVPCFILWSLEDDTKHGSVQLAARLRTNGSHWIDQAS</sequence>
<organism evidence="2 3">
    <name type="scientific">Agaricus bisporus var. burnettii</name>
    <dbReference type="NCBI Taxonomy" id="192524"/>
    <lineage>
        <taxon>Eukaryota</taxon>
        <taxon>Fungi</taxon>
        <taxon>Dikarya</taxon>
        <taxon>Basidiomycota</taxon>
        <taxon>Agaricomycotina</taxon>
        <taxon>Agaricomycetes</taxon>
        <taxon>Agaricomycetidae</taxon>
        <taxon>Agaricales</taxon>
        <taxon>Agaricineae</taxon>
        <taxon>Agaricaceae</taxon>
        <taxon>Agaricus</taxon>
    </lineage>
</organism>
<feature type="region of interest" description="Disordered" evidence="1">
    <location>
        <begin position="1"/>
        <end position="25"/>
    </location>
</feature>
<reference evidence="2 3" key="1">
    <citation type="journal article" name="Sci. Rep.">
        <title>Telomere-to-telomere assembled and centromere annotated genomes of the two main subspecies of the button mushroom Agaricus bisporus reveal especially polymorphic chromosome ends.</title>
        <authorList>
            <person name="Sonnenberg A.S.M."/>
            <person name="Sedaghat-Telgerd N."/>
            <person name="Lavrijssen B."/>
            <person name="Ohm R.A."/>
            <person name="Hendrickx P.M."/>
            <person name="Scholtmeijer K."/>
            <person name="Baars J.J.P."/>
            <person name="van Peer A."/>
        </authorList>
    </citation>
    <scope>NUCLEOTIDE SEQUENCE [LARGE SCALE GENOMIC DNA]</scope>
    <source>
        <strain evidence="2 3">H119_p4</strain>
    </source>
</reference>
<gene>
    <name evidence="2" type="ORF">Agabi119p4_3873</name>
</gene>
<evidence type="ECO:0000313" key="3">
    <source>
        <dbReference type="Proteomes" id="UP000629468"/>
    </source>
</evidence>
<feature type="compositionally biased region" description="Low complexity" evidence="1">
    <location>
        <begin position="1"/>
        <end position="22"/>
    </location>
</feature>
<evidence type="ECO:0000256" key="1">
    <source>
        <dbReference type="SAM" id="MobiDB-lite"/>
    </source>
</evidence>
<comment type="caution">
    <text evidence="2">The sequence shown here is derived from an EMBL/GenBank/DDBJ whole genome shotgun (WGS) entry which is preliminary data.</text>
</comment>
<accession>A0A8H7KI36</accession>
<proteinExistence type="predicted"/>